<protein>
    <submittedName>
        <fullName evidence="4">SH3 domain-containing protein</fullName>
    </submittedName>
</protein>
<evidence type="ECO:0000256" key="1">
    <source>
        <dbReference type="SAM" id="MobiDB-lite"/>
    </source>
</evidence>
<evidence type="ECO:0000313" key="4">
    <source>
        <dbReference type="EMBL" id="NML43715.1"/>
    </source>
</evidence>
<evidence type="ECO:0000259" key="3">
    <source>
        <dbReference type="Pfam" id="PF08239"/>
    </source>
</evidence>
<dbReference type="Proteomes" id="UP000541185">
    <property type="component" value="Unassembled WGS sequence"/>
</dbReference>
<dbReference type="EMBL" id="JABBFX010000001">
    <property type="protein sequence ID" value="NML43715.1"/>
    <property type="molecule type" value="Genomic_DNA"/>
</dbReference>
<dbReference type="Pfam" id="PF08239">
    <property type="entry name" value="SH3_3"/>
    <property type="match status" value="1"/>
</dbReference>
<gene>
    <name evidence="4" type="ORF">HHL11_08140</name>
</gene>
<feature type="chain" id="PRO_5032904484" evidence="2">
    <location>
        <begin position="21"/>
        <end position="188"/>
    </location>
</feature>
<dbReference type="RefSeq" id="WP_169417905.1">
    <property type="nucleotide sequence ID" value="NZ_JABBFX010000001.1"/>
</dbReference>
<evidence type="ECO:0000256" key="2">
    <source>
        <dbReference type="SAM" id="SignalP"/>
    </source>
</evidence>
<keyword evidence="2" id="KW-0732">Signal</keyword>
<organism evidence="4 5">
    <name type="scientific">Ramlibacter agri</name>
    <dbReference type="NCBI Taxonomy" id="2728837"/>
    <lineage>
        <taxon>Bacteria</taxon>
        <taxon>Pseudomonadati</taxon>
        <taxon>Pseudomonadota</taxon>
        <taxon>Betaproteobacteria</taxon>
        <taxon>Burkholderiales</taxon>
        <taxon>Comamonadaceae</taxon>
        <taxon>Ramlibacter</taxon>
    </lineage>
</organism>
<reference evidence="4 5" key="1">
    <citation type="submission" date="2020-04" db="EMBL/GenBank/DDBJ databases">
        <title>Ramlibacter sp. G-1-2-2 isolated from soil.</title>
        <authorList>
            <person name="Dahal R.H."/>
        </authorList>
    </citation>
    <scope>NUCLEOTIDE SEQUENCE [LARGE SCALE GENOMIC DNA]</scope>
    <source>
        <strain evidence="4 5">G-1-2-2</strain>
    </source>
</reference>
<proteinExistence type="predicted"/>
<comment type="caution">
    <text evidence="4">The sequence shown here is derived from an EMBL/GenBank/DDBJ whole genome shotgun (WGS) entry which is preliminary data.</text>
</comment>
<name>A0A848GYQ3_9BURK</name>
<dbReference type="AlphaFoldDB" id="A0A848GYQ3"/>
<accession>A0A848GYQ3</accession>
<sequence length="188" mass="18932">MRCIRGTAALLFLAALAARADEAALTRRALELRANPGDAGPSVAQLPAQAPVARLDGRQGPWVQVRTPAGATGWVHLFDLGPASGGASTEAGASGLASNALRGVTNLFGGGGAPRQATGSTAGIRGLEAEALANAQPNPAAVQQMAGWRQSEGDARAYASRAPWKAVQVDPLPAASRAPASGNAEQQP</sequence>
<feature type="region of interest" description="Disordered" evidence="1">
    <location>
        <begin position="169"/>
        <end position="188"/>
    </location>
</feature>
<evidence type="ECO:0000313" key="5">
    <source>
        <dbReference type="Proteomes" id="UP000541185"/>
    </source>
</evidence>
<keyword evidence="5" id="KW-1185">Reference proteome</keyword>
<feature type="domain" description="SH3b" evidence="3">
    <location>
        <begin position="29"/>
        <end position="76"/>
    </location>
</feature>
<feature type="signal peptide" evidence="2">
    <location>
        <begin position="1"/>
        <end position="20"/>
    </location>
</feature>
<dbReference type="Gene3D" id="2.30.30.40">
    <property type="entry name" value="SH3 Domains"/>
    <property type="match status" value="1"/>
</dbReference>
<dbReference type="InterPro" id="IPR003646">
    <property type="entry name" value="SH3-like_bac-type"/>
</dbReference>